<dbReference type="GO" id="GO:0031932">
    <property type="term" value="C:TORC2 complex"/>
    <property type="evidence" value="ECO:0007669"/>
    <property type="project" value="TreeGrafter"/>
</dbReference>
<dbReference type="EMBL" id="JANBPY010002860">
    <property type="protein sequence ID" value="KAJ1953477.1"/>
    <property type="molecule type" value="Genomic_DNA"/>
</dbReference>
<protein>
    <submittedName>
        <fullName evidence="3">Phosphatidylinositol kinase- protein kinase tor1</fullName>
        <ecNumber evidence="3">2.7.11.1</ecNumber>
    </submittedName>
</protein>
<dbReference type="Proteomes" id="UP001150925">
    <property type="component" value="Unassembled WGS sequence"/>
</dbReference>
<keyword evidence="4" id="KW-1185">Reference proteome</keyword>
<evidence type="ECO:0000313" key="3">
    <source>
        <dbReference type="EMBL" id="KAJ1953477.1"/>
    </source>
</evidence>
<evidence type="ECO:0000313" key="4">
    <source>
        <dbReference type="Proteomes" id="UP001150925"/>
    </source>
</evidence>
<reference evidence="3" key="1">
    <citation type="submission" date="2022-07" db="EMBL/GenBank/DDBJ databases">
        <title>Phylogenomic reconstructions and comparative analyses of Kickxellomycotina fungi.</title>
        <authorList>
            <person name="Reynolds N.K."/>
            <person name="Stajich J.E."/>
            <person name="Barry K."/>
            <person name="Grigoriev I.V."/>
            <person name="Crous P."/>
            <person name="Smith M.E."/>
        </authorList>
    </citation>
    <scope>NUCLEOTIDE SEQUENCE</scope>
    <source>
        <strain evidence="3">RSA 1196</strain>
    </source>
</reference>
<dbReference type="InterPro" id="IPR050517">
    <property type="entry name" value="DDR_Repair_Kinase"/>
</dbReference>
<dbReference type="Pfam" id="PF00454">
    <property type="entry name" value="PI3_PI4_kinase"/>
    <property type="match status" value="1"/>
</dbReference>
<dbReference type="InterPro" id="IPR000403">
    <property type="entry name" value="PI3/4_kinase_cat_dom"/>
</dbReference>
<proteinExistence type="predicted"/>
<dbReference type="GO" id="GO:0031931">
    <property type="term" value="C:TORC1 complex"/>
    <property type="evidence" value="ECO:0007669"/>
    <property type="project" value="TreeGrafter"/>
</dbReference>
<dbReference type="GO" id="GO:0005634">
    <property type="term" value="C:nucleus"/>
    <property type="evidence" value="ECO:0007669"/>
    <property type="project" value="TreeGrafter"/>
</dbReference>
<dbReference type="PROSITE" id="PS50290">
    <property type="entry name" value="PI3_4_KINASE_3"/>
    <property type="match status" value="1"/>
</dbReference>
<dbReference type="EC" id="2.7.11.1" evidence="3"/>
<dbReference type="InterPro" id="IPR003152">
    <property type="entry name" value="FATC_dom"/>
</dbReference>
<dbReference type="InterPro" id="IPR011009">
    <property type="entry name" value="Kinase-like_dom_sf"/>
</dbReference>
<dbReference type="Gene3D" id="1.10.1070.11">
    <property type="entry name" value="Phosphatidylinositol 3-/4-kinase, catalytic domain"/>
    <property type="match status" value="1"/>
</dbReference>
<dbReference type="SUPFAM" id="SSF56112">
    <property type="entry name" value="Protein kinase-like (PK-like)"/>
    <property type="match status" value="1"/>
</dbReference>
<dbReference type="FunFam" id="1.10.1070.11:FF:000029">
    <property type="entry name" value="Serine/threonine-protein kinase TOR"/>
    <property type="match status" value="1"/>
</dbReference>
<dbReference type="SMART" id="SM01343">
    <property type="entry name" value="FATC"/>
    <property type="match status" value="1"/>
</dbReference>
<feature type="domain" description="FATC" evidence="2">
    <location>
        <begin position="385"/>
        <end position="417"/>
    </location>
</feature>
<dbReference type="PANTHER" id="PTHR11139:SF9">
    <property type="entry name" value="SERINE_THREONINE-PROTEIN KINASE MTOR"/>
    <property type="match status" value="1"/>
</dbReference>
<organism evidence="3 4">
    <name type="scientific">Dispira parvispora</name>
    <dbReference type="NCBI Taxonomy" id="1520584"/>
    <lineage>
        <taxon>Eukaryota</taxon>
        <taxon>Fungi</taxon>
        <taxon>Fungi incertae sedis</taxon>
        <taxon>Zoopagomycota</taxon>
        <taxon>Kickxellomycotina</taxon>
        <taxon>Dimargaritomycetes</taxon>
        <taxon>Dimargaritales</taxon>
        <taxon>Dimargaritaceae</taxon>
        <taxon>Dispira</taxon>
    </lineage>
</organism>
<dbReference type="Gene3D" id="3.30.1010.10">
    <property type="entry name" value="Phosphatidylinositol 3-kinase Catalytic Subunit, Chain A, domain 4"/>
    <property type="match status" value="1"/>
</dbReference>
<dbReference type="InterPro" id="IPR026683">
    <property type="entry name" value="TOR_cat"/>
</dbReference>
<dbReference type="CDD" id="cd05169">
    <property type="entry name" value="PIKKc_TOR"/>
    <property type="match status" value="1"/>
</dbReference>
<sequence>FEKLSPKSPSLSLEQAAPQLLNCHDMQLMVPGWFHPNKPLVRISGFDPHLHVYPTKQKPRRIHIYGSDGRTYKFLDKGHEDLRQDERVMQLFELVNNLLAADAETFKRHLDIERYPVVPLSPNTGLIGWVEDSDTLHALIREYRDMRDTTLGIEYRIIQVMAPNFDNLPALQKVEIFEAALRQTHGQDLYKVLWLKSRNSEEWLERRTCYTRSLGVMSIVGYILGLGDRHPSNLMLHRKTGKVVHIDFGDCFEVATQRDRFPETVPFRLTRMLILAMEISGIEGSFRTTCEHVMRVVRLNRDSLMAVLEAFVYDPLINWRLTPPKTGALYTEGELGPRRVSQHREDNMVRDEENQTFAEQTNARAVEVMTRVSNKLIGRDFHPQQVLPVNAQVDKLIKQATSSENLSQLFVGWCSFW</sequence>
<evidence type="ECO:0000259" key="1">
    <source>
        <dbReference type="PROSITE" id="PS50290"/>
    </source>
</evidence>
<dbReference type="FunFam" id="3.30.1010.10:FF:000006">
    <property type="entry name" value="Serine/threonine-protein kinase TOR"/>
    <property type="match status" value="1"/>
</dbReference>
<dbReference type="GO" id="GO:0005737">
    <property type="term" value="C:cytoplasm"/>
    <property type="evidence" value="ECO:0007669"/>
    <property type="project" value="TreeGrafter"/>
</dbReference>
<dbReference type="GO" id="GO:0031929">
    <property type="term" value="P:TOR signaling"/>
    <property type="evidence" value="ECO:0007669"/>
    <property type="project" value="TreeGrafter"/>
</dbReference>
<keyword evidence="3" id="KW-0418">Kinase</keyword>
<feature type="non-terminal residue" evidence="3">
    <location>
        <position position="1"/>
    </location>
</feature>
<dbReference type="PANTHER" id="PTHR11139">
    <property type="entry name" value="ATAXIA TELANGIECTASIA MUTATED ATM -RELATED"/>
    <property type="match status" value="1"/>
</dbReference>
<dbReference type="GO" id="GO:0004674">
    <property type="term" value="F:protein serine/threonine kinase activity"/>
    <property type="evidence" value="ECO:0007669"/>
    <property type="project" value="UniProtKB-EC"/>
</dbReference>
<dbReference type="AlphaFoldDB" id="A0A9W8E0I2"/>
<name>A0A9W8E0I2_9FUNG</name>
<dbReference type="Pfam" id="PF02260">
    <property type="entry name" value="FATC"/>
    <property type="match status" value="1"/>
</dbReference>
<gene>
    <name evidence="3" type="primary">TOR1_2</name>
    <name evidence="3" type="ORF">IWQ62_005983</name>
</gene>
<dbReference type="GO" id="GO:0016242">
    <property type="term" value="P:negative regulation of macroautophagy"/>
    <property type="evidence" value="ECO:0007669"/>
    <property type="project" value="TreeGrafter"/>
</dbReference>
<dbReference type="InterPro" id="IPR036940">
    <property type="entry name" value="PI3/4_kinase_cat_sf"/>
</dbReference>
<dbReference type="OrthoDB" id="381190at2759"/>
<keyword evidence="3" id="KW-0808">Transferase</keyword>
<comment type="caution">
    <text evidence="3">The sequence shown here is derived from an EMBL/GenBank/DDBJ whole genome shotgun (WGS) entry which is preliminary data.</text>
</comment>
<evidence type="ECO:0000259" key="2">
    <source>
        <dbReference type="PROSITE" id="PS51190"/>
    </source>
</evidence>
<accession>A0A9W8E0I2</accession>
<dbReference type="PROSITE" id="PS51190">
    <property type="entry name" value="FATC"/>
    <property type="match status" value="1"/>
</dbReference>
<feature type="domain" description="PI3K/PI4K catalytic" evidence="1">
    <location>
        <begin position="46"/>
        <end position="370"/>
    </location>
</feature>
<dbReference type="SMART" id="SM00146">
    <property type="entry name" value="PI3Kc"/>
    <property type="match status" value="1"/>
</dbReference>